<dbReference type="Proteomes" id="UP001218218">
    <property type="component" value="Unassembled WGS sequence"/>
</dbReference>
<protein>
    <submittedName>
        <fullName evidence="2">Uncharacterized protein</fullName>
    </submittedName>
</protein>
<evidence type="ECO:0000313" key="2">
    <source>
        <dbReference type="EMBL" id="KAJ7346119.1"/>
    </source>
</evidence>
<comment type="caution">
    <text evidence="2">The sequence shown here is derived from an EMBL/GenBank/DDBJ whole genome shotgun (WGS) entry which is preliminary data.</text>
</comment>
<organism evidence="2 3">
    <name type="scientific">Mycena albidolilacea</name>
    <dbReference type="NCBI Taxonomy" id="1033008"/>
    <lineage>
        <taxon>Eukaryota</taxon>
        <taxon>Fungi</taxon>
        <taxon>Dikarya</taxon>
        <taxon>Basidiomycota</taxon>
        <taxon>Agaricomycotina</taxon>
        <taxon>Agaricomycetes</taxon>
        <taxon>Agaricomycetidae</taxon>
        <taxon>Agaricales</taxon>
        <taxon>Marasmiineae</taxon>
        <taxon>Mycenaceae</taxon>
        <taxon>Mycena</taxon>
    </lineage>
</organism>
<dbReference type="AlphaFoldDB" id="A0AAD6ZZS7"/>
<feature type="signal peptide" evidence="1">
    <location>
        <begin position="1"/>
        <end position="23"/>
    </location>
</feature>
<gene>
    <name evidence="2" type="ORF">DFH08DRAFT_1008002</name>
</gene>
<proteinExistence type="predicted"/>
<dbReference type="InterPro" id="IPR029058">
    <property type="entry name" value="AB_hydrolase_fold"/>
</dbReference>
<keyword evidence="3" id="KW-1185">Reference proteome</keyword>
<evidence type="ECO:0000256" key="1">
    <source>
        <dbReference type="SAM" id="SignalP"/>
    </source>
</evidence>
<reference evidence="2" key="1">
    <citation type="submission" date="2023-03" db="EMBL/GenBank/DDBJ databases">
        <title>Massive genome expansion in bonnet fungi (Mycena s.s.) driven by repeated elements and novel gene families across ecological guilds.</title>
        <authorList>
            <consortium name="Lawrence Berkeley National Laboratory"/>
            <person name="Harder C.B."/>
            <person name="Miyauchi S."/>
            <person name="Viragh M."/>
            <person name="Kuo A."/>
            <person name="Thoen E."/>
            <person name="Andreopoulos B."/>
            <person name="Lu D."/>
            <person name="Skrede I."/>
            <person name="Drula E."/>
            <person name="Henrissat B."/>
            <person name="Morin E."/>
            <person name="Kohler A."/>
            <person name="Barry K."/>
            <person name="LaButti K."/>
            <person name="Morin E."/>
            <person name="Salamov A."/>
            <person name="Lipzen A."/>
            <person name="Mereny Z."/>
            <person name="Hegedus B."/>
            <person name="Baldrian P."/>
            <person name="Stursova M."/>
            <person name="Weitz H."/>
            <person name="Taylor A."/>
            <person name="Grigoriev I.V."/>
            <person name="Nagy L.G."/>
            <person name="Martin F."/>
            <person name="Kauserud H."/>
        </authorList>
    </citation>
    <scope>NUCLEOTIDE SEQUENCE</scope>
    <source>
        <strain evidence="2">CBHHK002</strain>
    </source>
</reference>
<sequence>MSCRLVTAFFPVVTLAVWQLSLSVRVCSRSRTSFALLKSRAEEFFHTYPSRSLYMKTKNGSHICKSPTSPHLNDPDAFTLIFAHASGFHKEHFEPTIEDLCALLRESQPGVPKIHEAGSIDCSNHGDAVVLNEEILCWGYEPISARAAFMHFSLAWAAVSTSISALSVDVDFSTRRLVLFGHSFSTVAQVLALTFEPQLKREAFILLEMTCVAPDNAEAVREYFLRSCFTRRDVWLSTEEEYAMLKSRPTWATWDERVLQIYVFQKHGPQSLPTMEYPDKEGVTLKYTQKQEAVS</sequence>
<accession>A0AAD6ZZS7</accession>
<name>A0AAD6ZZS7_9AGAR</name>
<keyword evidence="1" id="KW-0732">Signal</keyword>
<feature type="chain" id="PRO_5041979320" evidence="1">
    <location>
        <begin position="24"/>
        <end position="295"/>
    </location>
</feature>
<evidence type="ECO:0000313" key="3">
    <source>
        <dbReference type="Proteomes" id="UP001218218"/>
    </source>
</evidence>
<dbReference type="Gene3D" id="3.40.50.1820">
    <property type="entry name" value="alpha/beta hydrolase"/>
    <property type="match status" value="1"/>
</dbReference>
<dbReference type="EMBL" id="JARIHO010000021">
    <property type="protein sequence ID" value="KAJ7346119.1"/>
    <property type="molecule type" value="Genomic_DNA"/>
</dbReference>